<evidence type="ECO:0000256" key="1">
    <source>
        <dbReference type="ARBA" id="ARBA00008348"/>
    </source>
</evidence>
<dbReference type="PROSITE" id="PS50889">
    <property type="entry name" value="S4"/>
    <property type="match status" value="1"/>
</dbReference>
<dbReference type="InterPro" id="IPR050343">
    <property type="entry name" value="RsuA_PseudoU_synthase"/>
</dbReference>
<dbReference type="CDD" id="cd02870">
    <property type="entry name" value="PseudoU_synth_RsuA_like"/>
    <property type="match status" value="1"/>
</dbReference>
<dbReference type="InterPro" id="IPR018496">
    <property type="entry name" value="PsdUridine_synth_RsuA/RluB_CS"/>
</dbReference>
<dbReference type="FunFam" id="3.10.290.10:FF:000003">
    <property type="entry name" value="Pseudouridine synthase"/>
    <property type="match status" value="1"/>
</dbReference>
<dbReference type="InterPro" id="IPR000748">
    <property type="entry name" value="PsdUridine_synth_RsuA/RluB/E/F"/>
</dbReference>
<dbReference type="Pfam" id="PF01479">
    <property type="entry name" value="S4"/>
    <property type="match status" value="1"/>
</dbReference>
<dbReference type="GO" id="GO:0003723">
    <property type="term" value="F:RNA binding"/>
    <property type="evidence" value="ECO:0007669"/>
    <property type="project" value="UniProtKB-KW"/>
</dbReference>
<dbReference type="Pfam" id="PF00849">
    <property type="entry name" value="PseudoU_synth_2"/>
    <property type="match status" value="1"/>
</dbReference>
<evidence type="ECO:0000256" key="3">
    <source>
        <dbReference type="ARBA" id="ARBA00023235"/>
    </source>
</evidence>
<dbReference type="InterPro" id="IPR002942">
    <property type="entry name" value="S4_RNA-bd"/>
</dbReference>
<dbReference type="EMBL" id="JADING010000105">
    <property type="protein sequence ID" value="MBO8414559.1"/>
    <property type="molecule type" value="Genomic_DNA"/>
</dbReference>
<dbReference type="CDD" id="cd00165">
    <property type="entry name" value="S4"/>
    <property type="match status" value="1"/>
</dbReference>
<dbReference type="NCBIfam" id="TIGR00093">
    <property type="entry name" value="pseudouridine synthase"/>
    <property type="match status" value="1"/>
</dbReference>
<protein>
    <recommendedName>
        <fullName evidence="5">Pseudouridine synthase</fullName>
        <ecNumber evidence="5">5.4.99.-</ecNumber>
    </recommendedName>
</protein>
<feature type="domain" description="RNA-binding S4" evidence="6">
    <location>
        <begin position="4"/>
        <end position="67"/>
    </location>
</feature>
<reference evidence="7" key="2">
    <citation type="journal article" date="2021" name="PeerJ">
        <title>Extensive microbial diversity within the chicken gut microbiome revealed by metagenomics and culture.</title>
        <authorList>
            <person name="Gilroy R."/>
            <person name="Ravi A."/>
            <person name="Getino M."/>
            <person name="Pursley I."/>
            <person name="Horton D.L."/>
            <person name="Alikhan N.F."/>
            <person name="Baker D."/>
            <person name="Gharbi K."/>
            <person name="Hall N."/>
            <person name="Watson M."/>
            <person name="Adriaenssens E.M."/>
            <person name="Foster-Nyarko E."/>
            <person name="Jarju S."/>
            <person name="Secka A."/>
            <person name="Antonio M."/>
            <person name="Oren A."/>
            <person name="Chaudhuri R.R."/>
            <person name="La Ragione R."/>
            <person name="Hildebrand F."/>
            <person name="Pallen M.J."/>
        </authorList>
    </citation>
    <scope>NUCLEOTIDE SEQUENCE</scope>
    <source>
        <strain evidence="7">1748</strain>
    </source>
</reference>
<dbReference type="InterPro" id="IPR020094">
    <property type="entry name" value="TruA/RsuA/RluB/E/F_N"/>
</dbReference>
<dbReference type="PROSITE" id="PS01149">
    <property type="entry name" value="PSI_RSU"/>
    <property type="match status" value="1"/>
</dbReference>
<evidence type="ECO:0000313" key="7">
    <source>
        <dbReference type="EMBL" id="MBO8414559.1"/>
    </source>
</evidence>
<dbReference type="SUPFAM" id="SSF55120">
    <property type="entry name" value="Pseudouridine synthase"/>
    <property type="match status" value="1"/>
</dbReference>
<dbReference type="EC" id="5.4.99.-" evidence="5"/>
<dbReference type="Gene3D" id="3.30.70.1560">
    <property type="entry name" value="Alpha-L RNA-binding motif"/>
    <property type="match status" value="1"/>
</dbReference>
<dbReference type="AlphaFoldDB" id="A0A9D9D712"/>
<dbReference type="SMART" id="SM00363">
    <property type="entry name" value="S4"/>
    <property type="match status" value="1"/>
</dbReference>
<evidence type="ECO:0000256" key="5">
    <source>
        <dbReference type="RuleBase" id="RU003887"/>
    </source>
</evidence>
<evidence type="ECO:0000259" key="6">
    <source>
        <dbReference type="SMART" id="SM00363"/>
    </source>
</evidence>
<comment type="similarity">
    <text evidence="1 5">Belongs to the pseudouridine synthase RsuA family.</text>
</comment>
<evidence type="ECO:0000313" key="8">
    <source>
        <dbReference type="Proteomes" id="UP000823629"/>
    </source>
</evidence>
<keyword evidence="2 4" id="KW-0694">RNA-binding</keyword>
<dbReference type="FunFam" id="3.30.70.1560:FF:000001">
    <property type="entry name" value="Pseudouridine synthase"/>
    <property type="match status" value="1"/>
</dbReference>
<sequence length="254" mass="28696">MNLVRLQKIIADRGYCSRRKAEEYILEGKVFVNGIKVTALGGKYDEDTVVILVNGTKLAPIIKTNYTYLMLNKPLGYVSTAHDDRNRKTVLDLIPKTYGRLFPVGRLDINTSGLILLTDDGEFANLVTHPSSNLNKTYRAIVQGNITSDDVSKLENGIKLEDGITSPSKVKLLKVSQDETILEISIHEGKKRQIRRMFESLNHPVKALKRISISIIELGDLELGHFKPIDKKVIEEIKIQCFKGREIKYFKPTD</sequence>
<dbReference type="GO" id="GO:0120159">
    <property type="term" value="F:rRNA pseudouridine synthase activity"/>
    <property type="evidence" value="ECO:0007669"/>
    <property type="project" value="UniProtKB-ARBA"/>
</dbReference>
<accession>A0A9D9D712</accession>
<dbReference type="PANTHER" id="PTHR47683:SF2">
    <property type="entry name" value="RNA-BINDING S4 DOMAIN-CONTAINING PROTEIN"/>
    <property type="match status" value="1"/>
</dbReference>
<dbReference type="InterPro" id="IPR020103">
    <property type="entry name" value="PsdUridine_synth_cat_dom_sf"/>
</dbReference>
<gene>
    <name evidence="7" type="ORF">IAC78_03720</name>
</gene>
<evidence type="ECO:0000256" key="4">
    <source>
        <dbReference type="PROSITE-ProRule" id="PRU00182"/>
    </source>
</evidence>
<dbReference type="InterPro" id="IPR006145">
    <property type="entry name" value="PsdUridine_synth_RsuA/RluA"/>
</dbReference>
<reference evidence="7" key="1">
    <citation type="submission" date="2020-10" db="EMBL/GenBank/DDBJ databases">
        <authorList>
            <person name="Gilroy R."/>
        </authorList>
    </citation>
    <scope>NUCLEOTIDE SEQUENCE</scope>
    <source>
        <strain evidence="7">1748</strain>
    </source>
</reference>
<name>A0A9D9D712_9BACL</name>
<dbReference type="GO" id="GO:0000455">
    <property type="term" value="P:enzyme-directed rRNA pseudouridine synthesis"/>
    <property type="evidence" value="ECO:0007669"/>
    <property type="project" value="UniProtKB-ARBA"/>
</dbReference>
<evidence type="ECO:0000256" key="2">
    <source>
        <dbReference type="ARBA" id="ARBA00022884"/>
    </source>
</evidence>
<dbReference type="PANTHER" id="PTHR47683">
    <property type="entry name" value="PSEUDOURIDINE SYNTHASE FAMILY PROTEIN-RELATED"/>
    <property type="match status" value="1"/>
</dbReference>
<comment type="caution">
    <text evidence="7">The sequence shown here is derived from an EMBL/GenBank/DDBJ whole genome shotgun (WGS) entry which is preliminary data.</text>
</comment>
<dbReference type="Gene3D" id="3.10.290.10">
    <property type="entry name" value="RNA-binding S4 domain"/>
    <property type="match status" value="1"/>
</dbReference>
<organism evidence="7 8">
    <name type="scientific">Candidatus Scatoplasma merdavium</name>
    <dbReference type="NCBI Taxonomy" id="2840932"/>
    <lineage>
        <taxon>Bacteria</taxon>
        <taxon>Bacillati</taxon>
        <taxon>Bacillota</taxon>
        <taxon>Bacilli</taxon>
        <taxon>Bacillales</taxon>
        <taxon>Candidatus Scatoplasma</taxon>
    </lineage>
</organism>
<dbReference type="GO" id="GO:0005829">
    <property type="term" value="C:cytosol"/>
    <property type="evidence" value="ECO:0007669"/>
    <property type="project" value="UniProtKB-ARBA"/>
</dbReference>
<dbReference type="InterPro" id="IPR036986">
    <property type="entry name" value="S4_RNA-bd_sf"/>
</dbReference>
<dbReference type="SUPFAM" id="SSF55174">
    <property type="entry name" value="Alpha-L RNA-binding motif"/>
    <property type="match status" value="1"/>
</dbReference>
<proteinExistence type="inferred from homology"/>
<dbReference type="InterPro" id="IPR042092">
    <property type="entry name" value="PsdUridine_s_RsuA/RluB/E/F_cat"/>
</dbReference>
<keyword evidence="3 5" id="KW-0413">Isomerase</keyword>
<dbReference type="Proteomes" id="UP000823629">
    <property type="component" value="Unassembled WGS sequence"/>
</dbReference>
<dbReference type="Gene3D" id="3.30.70.580">
    <property type="entry name" value="Pseudouridine synthase I, catalytic domain, N-terminal subdomain"/>
    <property type="match status" value="1"/>
</dbReference>